<dbReference type="PANTHER" id="PTHR18964">
    <property type="entry name" value="ROK (REPRESSOR, ORF, KINASE) FAMILY"/>
    <property type="match status" value="1"/>
</dbReference>
<keyword evidence="6" id="KW-1185">Reference proteome</keyword>
<organism evidence="5 6">
    <name type="scientific">Cohnella herbarum</name>
    <dbReference type="NCBI Taxonomy" id="2728023"/>
    <lineage>
        <taxon>Bacteria</taxon>
        <taxon>Bacillati</taxon>
        <taxon>Bacillota</taxon>
        <taxon>Bacilli</taxon>
        <taxon>Bacillales</taxon>
        <taxon>Paenibacillaceae</taxon>
        <taxon>Cohnella</taxon>
    </lineage>
</organism>
<reference evidence="5 6" key="1">
    <citation type="submission" date="2020-04" db="EMBL/GenBank/DDBJ databases">
        <title>Genome sequencing of novel species.</title>
        <authorList>
            <person name="Heo J."/>
            <person name="Kim S.-J."/>
            <person name="Kim J.-S."/>
            <person name="Hong S.-B."/>
            <person name="Kwon S.-W."/>
        </authorList>
    </citation>
    <scope>NUCLEOTIDE SEQUENCE [LARGE SCALE GENOMIC DNA]</scope>
    <source>
        <strain evidence="5 6">MFER-1</strain>
    </source>
</reference>
<evidence type="ECO:0000259" key="4">
    <source>
        <dbReference type="Pfam" id="PF12802"/>
    </source>
</evidence>
<dbReference type="GO" id="GO:0042732">
    <property type="term" value="P:D-xylose metabolic process"/>
    <property type="evidence" value="ECO:0007669"/>
    <property type="project" value="UniProtKB-KW"/>
</dbReference>
<dbReference type="InterPro" id="IPR036390">
    <property type="entry name" value="WH_DNA-bd_sf"/>
</dbReference>
<gene>
    <name evidence="5" type="ORF">HH215_34275</name>
</gene>
<keyword evidence="3" id="KW-0859">Xylose metabolism</keyword>
<dbReference type="RefSeq" id="WP_169284006.1">
    <property type="nucleotide sequence ID" value="NZ_CP051680.1"/>
</dbReference>
<feature type="domain" description="HTH marR-type" evidence="4">
    <location>
        <begin position="17"/>
        <end position="71"/>
    </location>
</feature>
<dbReference type="GO" id="GO:0003700">
    <property type="term" value="F:DNA-binding transcription factor activity"/>
    <property type="evidence" value="ECO:0007669"/>
    <property type="project" value="InterPro"/>
</dbReference>
<evidence type="ECO:0000256" key="2">
    <source>
        <dbReference type="ARBA" id="ARBA00006479"/>
    </source>
</evidence>
<dbReference type="Proteomes" id="UP000502248">
    <property type="component" value="Chromosome"/>
</dbReference>
<dbReference type="Gene3D" id="1.10.10.10">
    <property type="entry name" value="Winged helix-like DNA-binding domain superfamily/Winged helix DNA-binding domain"/>
    <property type="match status" value="1"/>
</dbReference>
<evidence type="ECO:0000313" key="6">
    <source>
        <dbReference type="Proteomes" id="UP000502248"/>
    </source>
</evidence>
<dbReference type="InterPro" id="IPR000835">
    <property type="entry name" value="HTH_MarR-typ"/>
</dbReference>
<comment type="similarity">
    <text evidence="2">Belongs to the ROK (NagC/XylR) family.</text>
</comment>
<dbReference type="Gene3D" id="3.30.420.40">
    <property type="match status" value="2"/>
</dbReference>
<comment type="function">
    <text evidence="1">Transcriptional repressor of xylose-utilizing enzymes.</text>
</comment>
<dbReference type="PROSITE" id="PS01125">
    <property type="entry name" value="ROK"/>
    <property type="match status" value="1"/>
</dbReference>
<evidence type="ECO:0000313" key="5">
    <source>
        <dbReference type="EMBL" id="QJD87764.1"/>
    </source>
</evidence>
<dbReference type="InterPro" id="IPR036388">
    <property type="entry name" value="WH-like_DNA-bd_sf"/>
</dbReference>
<name>A0A7Z2VRE7_9BACL</name>
<protein>
    <submittedName>
        <fullName evidence="5">ROK family transcriptional regulator</fullName>
    </submittedName>
</protein>
<proteinExistence type="inferred from homology"/>
<keyword evidence="3" id="KW-0119">Carbohydrate metabolism</keyword>
<dbReference type="KEGG" id="cheb:HH215_34275"/>
<dbReference type="SUPFAM" id="SSF53067">
    <property type="entry name" value="Actin-like ATPase domain"/>
    <property type="match status" value="1"/>
</dbReference>
<dbReference type="InterPro" id="IPR000600">
    <property type="entry name" value="ROK"/>
</dbReference>
<dbReference type="AlphaFoldDB" id="A0A7Z2VRE7"/>
<evidence type="ECO:0000256" key="3">
    <source>
        <dbReference type="ARBA" id="ARBA00022629"/>
    </source>
</evidence>
<sequence length="393" mass="43897">MKAQKGNLQLMKKINCSLILHMLLRNGSLSRAEIAQRSKLSATTVSTLVDELIQQNLIDEVGEKSSPGAGRKAIALEISRDKGYIIGISLGNNEFHSALLNFRNEIVYEFKSEVVRGKEAVLKFMVETINRLLESEIVKDPLQIKGIAISTPGVINDTGEIIFKSTLLRIDNLEIKRLLRREFDYPVIVVNDTKAAAYAEYFVGNVRSESLFFLSMDTGIGMALVIDGKVHSGYGGLAGEIGHMLIDPYGQRCEDCGQIGCIAMVLTEPAILEHAQLLAKQRKLERIPLTFDELLERYEEGEALAEETISRVNYLLVHALSVFINFISPELVVLHGWIRDSDKFVGQLKKGLAEFPFPLPFDENRVVTATFGDKNFIIGASTLMLHKVFEDYF</sequence>
<dbReference type="Pfam" id="PF12802">
    <property type="entry name" value="MarR_2"/>
    <property type="match status" value="1"/>
</dbReference>
<dbReference type="PANTHER" id="PTHR18964:SF149">
    <property type="entry name" value="BIFUNCTIONAL UDP-N-ACETYLGLUCOSAMINE 2-EPIMERASE_N-ACETYLMANNOSAMINE KINASE"/>
    <property type="match status" value="1"/>
</dbReference>
<accession>A0A7Z2VRE7</accession>
<dbReference type="SUPFAM" id="SSF46785">
    <property type="entry name" value="Winged helix' DNA-binding domain"/>
    <property type="match status" value="1"/>
</dbReference>
<dbReference type="InterPro" id="IPR043129">
    <property type="entry name" value="ATPase_NBD"/>
</dbReference>
<evidence type="ECO:0000256" key="1">
    <source>
        <dbReference type="ARBA" id="ARBA00002486"/>
    </source>
</evidence>
<dbReference type="InterPro" id="IPR049874">
    <property type="entry name" value="ROK_cs"/>
</dbReference>
<dbReference type="Pfam" id="PF00480">
    <property type="entry name" value="ROK"/>
    <property type="match status" value="1"/>
</dbReference>
<dbReference type="EMBL" id="CP051680">
    <property type="protein sequence ID" value="QJD87764.1"/>
    <property type="molecule type" value="Genomic_DNA"/>
</dbReference>